<dbReference type="EMBL" id="UOGA01000073">
    <property type="protein sequence ID" value="VAX16711.1"/>
    <property type="molecule type" value="Genomic_DNA"/>
</dbReference>
<evidence type="ECO:0000313" key="2">
    <source>
        <dbReference type="EMBL" id="VAX16711.1"/>
    </source>
</evidence>
<protein>
    <recommendedName>
        <fullName evidence="1">HD-GYP domain-containing protein</fullName>
    </recommendedName>
</protein>
<proteinExistence type="predicted"/>
<dbReference type="PROSITE" id="PS51832">
    <property type="entry name" value="HD_GYP"/>
    <property type="match status" value="1"/>
</dbReference>
<feature type="domain" description="HD-GYP" evidence="1">
    <location>
        <begin position="1"/>
        <end position="82"/>
    </location>
</feature>
<evidence type="ECO:0000259" key="1">
    <source>
        <dbReference type="PROSITE" id="PS51832"/>
    </source>
</evidence>
<dbReference type="InterPro" id="IPR037522">
    <property type="entry name" value="HD_GYP_dom"/>
</dbReference>
<dbReference type="Pfam" id="PF13487">
    <property type="entry name" value="HD_5"/>
    <property type="match status" value="1"/>
</dbReference>
<dbReference type="PANTHER" id="PTHR45228:SF5">
    <property type="entry name" value="CYCLIC DI-GMP PHOSPHODIESTERASE VC_1348-RELATED"/>
    <property type="match status" value="1"/>
</dbReference>
<dbReference type="PANTHER" id="PTHR45228">
    <property type="entry name" value="CYCLIC DI-GMP PHOSPHODIESTERASE TM_0186-RELATED"/>
    <property type="match status" value="1"/>
</dbReference>
<organism evidence="2">
    <name type="scientific">hydrothermal vent metagenome</name>
    <dbReference type="NCBI Taxonomy" id="652676"/>
    <lineage>
        <taxon>unclassified sequences</taxon>
        <taxon>metagenomes</taxon>
        <taxon>ecological metagenomes</taxon>
    </lineage>
</organism>
<dbReference type="InterPro" id="IPR052020">
    <property type="entry name" value="Cyclic_di-GMP/3'3'-cGAMP_PDE"/>
</dbReference>
<dbReference type="InterPro" id="IPR003607">
    <property type="entry name" value="HD/PDEase_dom"/>
</dbReference>
<name>A0A3B1BQ84_9ZZZZ</name>
<gene>
    <name evidence="2" type="ORF">MNBD_NITROSPINAE04-2765</name>
</gene>
<reference evidence="2" key="1">
    <citation type="submission" date="2018-06" db="EMBL/GenBank/DDBJ databases">
        <authorList>
            <person name="Zhirakovskaya E."/>
        </authorList>
    </citation>
    <scope>NUCLEOTIDE SEQUENCE</scope>
</reference>
<sequence>YDGTGYPHGLAGEDIPWGARIFAVIDTLDAMISDRPYRKGASFDKSKSEIISQAGIQFDPAVVDIFIAEEPALRAMVDSKCVDVDLDNSK</sequence>
<accession>A0A3B1BQ84</accession>
<dbReference type="Gene3D" id="1.10.3210.10">
    <property type="entry name" value="Hypothetical protein af1432"/>
    <property type="match status" value="1"/>
</dbReference>
<feature type="non-terminal residue" evidence="2">
    <location>
        <position position="1"/>
    </location>
</feature>
<dbReference type="CDD" id="cd00077">
    <property type="entry name" value="HDc"/>
    <property type="match status" value="1"/>
</dbReference>
<dbReference type="SUPFAM" id="SSF109604">
    <property type="entry name" value="HD-domain/PDEase-like"/>
    <property type="match status" value="1"/>
</dbReference>
<dbReference type="AlphaFoldDB" id="A0A3B1BQ84"/>